<dbReference type="EMBL" id="JAVRRL010000020">
    <property type="protein sequence ID" value="KAK5113927.1"/>
    <property type="molecule type" value="Genomic_DNA"/>
</dbReference>
<dbReference type="InterPro" id="IPR050924">
    <property type="entry name" value="Peroxiredoxin_BCP/PrxQ"/>
</dbReference>
<evidence type="ECO:0000313" key="8">
    <source>
        <dbReference type="EMBL" id="KAK5113927.1"/>
    </source>
</evidence>
<feature type="domain" description="Redoxin" evidence="7">
    <location>
        <begin position="28"/>
        <end position="173"/>
    </location>
</feature>
<gene>
    <name evidence="8" type="ORF">LTR62_003050</name>
</gene>
<evidence type="ECO:0000256" key="2">
    <source>
        <dbReference type="ARBA" id="ARBA00022559"/>
    </source>
</evidence>
<reference evidence="8" key="1">
    <citation type="submission" date="2023-08" db="EMBL/GenBank/DDBJ databases">
        <title>Black Yeasts Isolated from many extreme environments.</title>
        <authorList>
            <person name="Coleine C."/>
            <person name="Stajich J.E."/>
            <person name="Selbmann L."/>
        </authorList>
    </citation>
    <scope>NUCLEOTIDE SEQUENCE</scope>
    <source>
        <strain evidence="8">CCFEE 5401</strain>
    </source>
</reference>
<dbReference type="InterPro" id="IPR036249">
    <property type="entry name" value="Thioredoxin-like_sf"/>
</dbReference>
<dbReference type="Proteomes" id="UP001310890">
    <property type="component" value="Unassembled WGS sequence"/>
</dbReference>
<evidence type="ECO:0000256" key="3">
    <source>
        <dbReference type="ARBA" id="ARBA00022862"/>
    </source>
</evidence>
<organism evidence="8 9">
    <name type="scientific">Meristemomyces frigidus</name>
    <dbReference type="NCBI Taxonomy" id="1508187"/>
    <lineage>
        <taxon>Eukaryota</taxon>
        <taxon>Fungi</taxon>
        <taxon>Dikarya</taxon>
        <taxon>Ascomycota</taxon>
        <taxon>Pezizomycotina</taxon>
        <taxon>Dothideomycetes</taxon>
        <taxon>Dothideomycetidae</taxon>
        <taxon>Mycosphaerellales</taxon>
        <taxon>Teratosphaeriaceae</taxon>
        <taxon>Meristemomyces</taxon>
    </lineage>
</organism>
<dbReference type="PANTHER" id="PTHR42801:SF21">
    <property type="entry name" value="BCPB PROTEIN"/>
    <property type="match status" value="1"/>
</dbReference>
<dbReference type="PANTHER" id="PTHR42801">
    <property type="entry name" value="THIOREDOXIN-DEPENDENT PEROXIDE REDUCTASE"/>
    <property type="match status" value="1"/>
</dbReference>
<evidence type="ECO:0000313" key="9">
    <source>
        <dbReference type="Proteomes" id="UP001310890"/>
    </source>
</evidence>
<comment type="similarity">
    <text evidence="1">Belongs to the peroxiredoxin family. Prx5 subfamily.</text>
</comment>
<protein>
    <recommendedName>
        <fullName evidence="7">Redoxin domain-containing protein</fullName>
    </recommendedName>
</protein>
<dbReference type="Gene3D" id="3.40.30.10">
    <property type="entry name" value="Glutaredoxin"/>
    <property type="match status" value="1"/>
</dbReference>
<proteinExistence type="inferred from homology"/>
<dbReference type="GO" id="GO:0045454">
    <property type="term" value="P:cell redox homeostasis"/>
    <property type="evidence" value="ECO:0007669"/>
    <property type="project" value="TreeGrafter"/>
</dbReference>
<dbReference type="SUPFAM" id="SSF52833">
    <property type="entry name" value="Thioredoxin-like"/>
    <property type="match status" value="1"/>
</dbReference>
<evidence type="ECO:0000256" key="4">
    <source>
        <dbReference type="ARBA" id="ARBA00023002"/>
    </source>
</evidence>
<keyword evidence="3" id="KW-0049">Antioxidant</keyword>
<dbReference type="GO" id="GO:0005737">
    <property type="term" value="C:cytoplasm"/>
    <property type="evidence" value="ECO:0007669"/>
    <property type="project" value="TreeGrafter"/>
</dbReference>
<name>A0AAN7TJ30_9PEZI</name>
<dbReference type="CDD" id="cd03017">
    <property type="entry name" value="PRX_BCP"/>
    <property type="match status" value="1"/>
</dbReference>
<keyword evidence="4" id="KW-0560">Oxidoreductase</keyword>
<evidence type="ECO:0000256" key="5">
    <source>
        <dbReference type="ARBA" id="ARBA00023157"/>
    </source>
</evidence>
<keyword evidence="5" id="KW-1015">Disulfide bond</keyword>
<dbReference type="AlphaFoldDB" id="A0AAN7TJ30"/>
<evidence type="ECO:0000256" key="1">
    <source>
        <dbReference type="ARBA" id="ARBA00010505"/>
    </source>
</evidence>
<keyword evidence="6" id="KW-0676">Redox-active center</keyword>
<dbReference type="Pfam" id="PF08534">
    <property type="entry name" value="Redoxin"/>
    <property type="match status" value="1"/>
</dbReference>
<evidence type="ECO:0000256" key="6">
    <source>
        <dbReference type="ARBA" id="ARBA00023284"/>
    </source>
</evidence>
<accession>A0AAN7TJ30</accession>
<keyword evidence="2" id="KW-0575">Peroxidase</keyword>
<comment type="caution">
    <text evidence="8">The sequence shown here is derived from an EMBL/GenBank/DDBJ whole genome shotgun (WGS) entry which is preliminary data.</text>
</comment>
<sequence>MATPDWNTIPAPSDDGACDHLLHSSLPPNIPLPSTSGEAVDLASLPGLNIIFFYPRTASPDEIVPEQWNSIPGARGCTPQACSFRDAVAAGTLERWGVRRVVGCSVQGTAYQAELKGRVGLNYELVSDEGLRFAKAGRLPTMMWEGTELIRRCTLAVEGGKVVRVWYPVFPPDQSASEVVEWLKERA</sequence>
<dbReference type="GO" id="GO:0034599">
    <property type="term" value="P:cellular response to oxidative stress"/>
    <property type="evidence" value="ECO:0007669"/>
    <property type="project" value="TreeGrafter"/>
</dbReference>
<dbReference type="GO" id="GO:0008379">
    <property type="term" value="F:thioredoxin peroxidase activity"/>
    <property type="evidence" value="ECO:0007669"/>
    <property type="project" value="TreeGrafter"/>
</dbReference>
<evidence type="ECO:0000259" key="7">
    <source>
        <dbReference type="Pfam" id="PF08534"/>
    </source>
</evidence>
<dbReference type="InterPro" id="IPR013740">
    <property type="entry name" value="Redoxin"/>
</dbReference>